<feature type="chain" id="PRO_5006914750" evidence="3">
    <location>
        <begin position="22"/>
        <end position="253"/>
    </location>
</feature>
<dbReference type="InterPro" id="IPR001638">
    <property type="entry name" value="Solute-binding_3/MltF_N"/>
</dbReference>
<dbReference type="STRING" id="45067.Llan_2459"/>
<gene>
    <name evidence="5" type="ORF">Llan_2459</name>
</gene>
<evidence type="ECO:0000313" key="6">
    <source>
        <dbReference type="Proteomes" id="UP000054869"/>
    </source>
</evidence>
<dbReference type="RefSeq" id="WP_028373890.1">
    <property type="nucleotide sequence ID" value="NZ_CAAAJD010000032.1"/>
</dbReference>
<dbReference type="OrthoDB" id="9768183at2"/>
<comment type="caution">
    <text evidence="5">The sequence shown here is derived from an EMBL/GenBank/DDBJ whole genome shotgun (WGS) entry which is preliminary data.</text>
</comment>
<comment type="similarity">
    <text evidence="1">Belongs to the bacterial solute-binding protein 3 family.</text>
</comment>
<dbReference type="CDD" id="cd13622">
    <property type="entry name" value="PBP2_Arg_3"/>
    <property type="match status" value="1"/>
</dbReference>
<dbReference type="PANTHER" id="PTHR35936:SF37">
    <property type="entry name" value="AMINO ACID ABC TRANSPORTER SUBSTRATE-BINDING PROTEIN"/>
    <property type="match status" value="1"/>
</dbReference>
<dbReference type="eggNOG" id="COG0834">
    <property type="taxonomic scope" value="Bacteria"/>
</dbReference>
<evidence type="ECO:0000313" key="5">
    <source>
        <dbReference type="EMBL" id="KTD18856.1"/>
    </source>
</evidence>
<evidence type="ECO:0000256" key="2">
    <source>
        <dbReference type="ARBA" id="ARBA00022729"/>
    </source>
</evidence>
<feature type="signal peptide" evidence="3">
    <location>
        <begin position="1"/>
        <end position="21"/>
    </location>
</feature>
<keyword evidence="2 3" id="KW-0732">Signal</keyword>
<proteinExistence type="inferred from homology"/>
<dbReference type="Gene3D" id="3.40.190.10">
    <property type="entry name" value="Periplasmic binding protein-like II"/>
    <property type="match status" value="2"/>
</dbReference>
<protein>
    <submittedName>
        <fullName evidence="5">Putative amino acid ABC transporter, periplasmic binding protein</fullName>
    </submittedName>
</protein>
<dbReference type="Proteomes" id="UP000054869">
    <property type="component" value="Unassembled WGS sequence"/>
</dbReference>
<sequence>MKILFLLISLLVFSPPSLSTAQEELLLRVGIDSFTPPFVMEGANRQFFGFDISMMQYICQMIKRRCVFVSLPFEELIPAVEIGKVDVAVSALTITSERVARVNFSSPYLLSLSRFLGPSQLATKNFGLHSLNDQRIGIEKGTVFPAVINALGIKNPKIIEFEDAPHLIDALQAGKVDLVLLDAPSAMYWQMQSSGRFSVLGNAFAYGFGFGIAITPQEPELLQVINKALALYMNSKEFKREYGKYIGENDFAP</sequence>
<dbReference type="PANTHER" id="PTHR35936">
    <property type="entry name" value="MEMBRANE-BOUND LYTIC MUREIN TRANSGLYCOSYLASE F"/>
    <property type="match status" value="1"/>
</dbReference>
<dbReference type="Pfam" id="PF00497">
    <property type="entry name" value="SBP_bac_3"/>
    <property type="match status" value="1"/>
</dbReference>
<keyword evidence="6" id="KW-1185">Reference proteome</keyword>
<evidence type="ECO:0000256" key="3">
    <source>
        <dbReference type="SAM" id="SignalP"/>
    </source>
</evidence>
<dbReference type="SMART" id="SM00062">
    <property type="entry name" value="PBPb"/>
    <property type="match status" value="1"/>
</dbReference>
<reference evidence="5 6" key="1">
    <citation type="submission" date="2015-11" db="EMBL/GenBank/DDBJ databases">
        <title>Genomic analysis of 38 Legionella species identifies large and diverse effector repertoires.</title>
        <authorList>
            <person name="Burstein D."/>
            <person name="Amaro F."/>
            <person name="Zusman T."/>
            <person name="Lifshitz Z."/>
            <person name="Cohen O."/>
            <person name="Gilbert J.A."/>
            <person name="Pupko T."/>
            <person name="Shuman H.A."/>
            <person name="Segal G."/>
        </authorList>
    </citation>
    <scope>NUCLEOTIDE SEQUENCE [LARGE SCALE GENOMIC DNA]</scope>
    <source>
        <strain evidence="5 6">ATCC 49751</strain>
    </source>
</reference>
<evidence type="ECO:0000256" key="1">
    <source>
        <dbReference type="ARBA" id="ARBA00010333"/>
    </source>
</evidence>
<evidence type="ECO:0000259" key="4">
    <source>
        <dbReference type="SMART" id="SM00062"/>
    </source>
</evidence>
<organism evidence="5 6">
    <name type="scientific">Legionella lansingensis</name>
    <dbReference type="NCBI Taxonomy" id="45067"/>
    <lineage>
        <taxon>Bacteria</taxon>
        <taxon>Pseudomonadati</taxon>
        <taxon>Pseudomonadota</taxon>
        <taxon>Gammaproteobacteria</taxon>
        <taxon>Legionellales</taxon>
        <taxon>Legionellaceae</taxon>
        <taxon>Legionella</taxon>
    </lineage>
</organism>
<accession>A0A0W0VFG2</accession>
<dbReference type="PATRIC" id="fig|45067.4.peg.2581"/>
<dbReference type="EMBL" id="LNYI01000057">
    <property type="protein sequence ID" value="KTD18856.1"/>
    <property type="molecule type" value="Genomic_DNA"/>
</dbReference>
<feature type="domain" description="Solute-binding protein family 3/N-terminal" evidence="4">
    <location>
        <begin position="26"/>
        <end position="249"/>
    </location>
</feature>
<name>A0A0W0VFG2_9GAMM</name>
<dbReference type="SUPFAM" id="SSF53850">
    <property type="entry name" value="Periplasmic binding protein-like II"/>
    <property type="match status" value="1"/>
</dbReference>
<dbReference type="AlphaFoldDB" id="A0A0W0VFG2"/>